<dbReference type="PANTHER" id="PTHR37928:SF1">
    <property type="entry name" value="CFEM DOMAIN PROTEIN (AFU_ORTHOLOGUE AFUA_6G14090)"/>
    <property type="match status" value="1"/>
</dbReference>
<sequence length="221" mass="20596">MTNMNNIAINEFGCAQGNIVCYCEKVNYGYGIRDCANEACSSPVDAANVISYGSNYCAGALSSAAPSTPSAPGYSILSSAAGGVPSGTGASPSPTGTGTGTGAGGLGTAVSTVSGTATITSGSQVLTTTGAISTIFSSLTAAPSSVASSLSSVVSSVNSSLTSEISGAASSAAATGSAIESSLTASASGSATSTSSEAGAALATAAPLLGAGAVAVLLAAF</sequence>
<dbReference type="PROSITE" id="PS52012">
    <property type="entry name" value="CFEM"/>
    <property type="match status" value="1"/>
</dbReference>
<keyword evidence="7" id="KW-0336">GPI-anchor</keyword>
<keyword evidence="9" id="KW-0732">Signal</keyword>
<keyword evidence="17" id="KW-0812">Transmembrane</keyword>
<evidence type="ECO:0000256" key="1">
    <source>
        <dbReference type="ARBA" id="ARBA00004609"/>
    </source>
</evidence>
<evidence type="ECO:0000256" key="16">
    <source>
        <dbReference type="SAM" id="MobiDB-lite"/>
    </source>
</evidence>
<comment type="caution">
    <text evidence="15">Lacks conserved residue(s) required for the propagation of feature annotation.</text>
</comment>
<keyword evidence="6" id="KW-0349">Heme</keyword>
<keyword evidence="17" id="KW-1133">Transmembrane helix</keyword>
<evidence type="ECO:0000256" key="17">
    <source>
        <dbReference type="SAM" id="Phobius"/>
    </source>
</evidence>
<gene>
    <name evidence="19" type="ORF">IWX46DRAFT_86898</name>
</gene>
<evidence type="ECO:0000256" key="11">
    <source>
        <dbReference type="ARBA" id="ARBA00023136"/>
    </source>
</evidence>
<feature type="transmembrane region" description="Helical" evidence="17">
    <location>
        <begin position="198"/>
        <end position="220"/>
    </location>
</feature>
<name>A0ABR1MGC7_9PEZI</name>
<protein>
    <recommendedName>
        <fullName evidence="18">CFEM domain-containing protein</fullName>
    </recommendedName>
</protein>
<evidence type="ECO:0000256" key="6">
    <source>
        <dbReference type="ARBA" id="ARBA00022617"/>
    </source>
</evidence>
<feature type="domain" description="CFEM" evidence="18">
    <location>
        <begin position="1"/>
        <end position="84"/>
    </location>
</feature>
<evidence type="ECO:0000256" key="4">
    <source>
        <dbReference type="ARBA" id="ARBA00022475"/>
    </source>
</evidence>
<dbReference type="InterPro" id="IPR051735">
    <property type="entry name" value="CFEM_domain"/>
</dbReference>
<keyword evidence="10" id="KW-0408">Iron</keyword>
<evidence type="ECO:0000256" key="14">
    <source>
        <dbReference type="ARBA" id="ARBA00023288"/>
    </source>
</evidence>
<feature type="region of interest" description="Disordered" evidence="16">
    <location>
        <begin position="85"/>
        <end position="104"/>
    </location>
</feature>
<dbReference type="Pfam" id="PF05730">
    <property type="entry name" value="CFEM"/>
    <property type="match status" value="1"/>
</dbReference>
<keyword evidence="4" id="KW-1003">Cell membrane</keyword>
<accession>A0ABR1MGC7</accession>
<evidence type="ECO:0000256" key="12">
    <source>
        <dbReference type="ARBA" id="ARBA00023157"/>
    </source>
</evidence>
<keyword evidence="20" id="KW-1185">Reference proteome</keyword>
<evidence type="ECO:0000256" key="3">
    <source>
        <dbReference type="ARBA" id="ARBA00010031"/>
    </source>
</evidence>
<dbReference type="EMBL" id="JBBPDW010000015">
    <property type="protein sequence ID" value="KAK7546308.1"/>
    <property type="molecule type" value="Genomic_DNA"/>
</dbReference>
<reference evidence="19 20" key="1">
    <citation type="submission" date="2024-04" db="EMBL/GenBank/DDBJ databases">
        <title>Phyllosticta paracitricarpa is synonymous to the EU quarantine fungus P. citricarpa based on phylogenomic analyses.</title>
        <authorList>
            <consortium name="Lawrence Berkeley National Laboratory"/>
            <person name="Van Ingen-Buijs V.A."/>
            <person name="Van Westerhoven A.C."/>
            <person name="Haridas S."/>
            <person name="Skiadas P."/>
            <person name="Martin F."/>
            <person name="Groenewald J.Z."/>
            <person name="Crous P.W."/>
            <person name="Seidl M.F."/>
        </authorList>
    </citation>
    <scope>NUCLEOTIDE SEQUENCE [LARGE SCALE GENOMIC DNA]</scope>
    <source>
        <strain evidence="19 20">CBS 122670</strain>
    </source>
</reference>
<evidence type="ECO:0000256" key="2">
    <source>
        <dbReference type="ARBA" id="ARBA00004613"/>
    </source>
</evidence>
<comment type="similarity">
    <text evidence="3">Belongs to the RBT5 family.</text>
</comment>
<keyword evidence="12 15" id="KW-1015">Disulfide bond</keyword>
<keyword evidence="8" id="KW-0479">Metal-binding</keyword>
<evidence type="ECO:0000256" key="10">
    <source>
        <dbReference type="ARBA" id="ARBA00023004"/>
    </source>
</evidence>
<evidence type="ECO:0000256" key="13">
    <source>
        <dbReference type="ARBA" id="ARBA00023180"/>
    </source>
</evidence>
<evidence type="ECO:0000313" key="20">
    <source>
        <dbReference type="Proteomes" id="UP001365128"/>
    </source>
</evidence>
<evidence type="ECO:0000256" key="15">
    <source>
        <dbReference type="PROSITE-ProRule" id="PRU01356"/>
    </source>
</evidence>
<dbReference type="SMART" id="SM00747">
    <property type="entry name" value="CFEM"/>
    <property type="match status" value="1"/>
</dbReference>
<evidence type="ECO:0000256" key="7">
    <source>
        <dbReference type="ARBA" id="ARBA00022622"/>
    </source>
</evidence>
<keyword evidence="11 17" id="KW-0472">Membrane</keyword>
<keyword evidence="14" id="KW-0449">Lipoprotein</keyword>
<dbReference type="PANTHER" id="PTHR37928">
    <property type="entry name" value="CFEM DOMAIN PROTEIN (AFU_ORTHOLOGUE AFUA_6G14090)"/>
    <property type="match status" value="1"/>
</dbReference>
<feature type="disulfide bond" evidence="15">
    <location>
        <begin position="14"/>
        <end position="21"/>
    </location>
</feature>
<dbReference type="Proteomes" id="UP001365128">
    <property type="component" value="Unassembled WGS sequence"/>
</dbReference>
<organism evidence="19 20">
    <name type="scientific">Phyllosticta citricarpa</name>
    <dbReference type="NCBI Taxonomy" id="55181"/>
    <lineage>
        <taxon>Eukaryota</taxon>
        <taxon>Fungi</taxon>
        <taxon>Dikarya</taxon>
        <taxon>Ascomycota</taxon>
        <taxon>Pezizomycotina</taxon>
        <taxon>Dothideomycetes</taxon>
        <taxon>Dothideomycetes incertae sedis</taxon>
        <taxon>Botryosphaeriales</taxon>
        <taxon>Phyllostictaceae</taxon>
        <taxon>Phyllosticta</taxon>
    </lineage>
</organism>
<comment type="subcellular location">
    <subcellularLocation>
        <location evidence="1">Cell membrane</location>
        <topology evidence="1">Lipid-anchor</topology>
        <topology evidence="1">GPI-anchor</topology>
    </subcellularLocation>
    <subcellularLocation>
        <location evidence="2">Secreted</location>
    </subcellularLocation>
</comment>
<keyword evidence="5" id="KW-0964">Secreted</keyword>
<feature type="compositionally biased region" description="Low complexity" evidence="16">
    <location>
        <begin position="85"/>
        <end position="96"/>
    </location>
</feature>
<evidence type="ECO:0000256" key="9">
    <source>
        <dbReference type="ARBA" id="ARBA00022729"/>
    </source>
</evidence>
<evidence type="ECO:0000313" key="19">
    <source>
        <dbReference type="EMBL" id="KAK7546308.1"/>
    </source>
</evidence>
<evidence type="ECO:0000256" key="8">
    <source>
        <dbReference type="ARBA" id="ARBA00022723"/>
    </source>
</evidence>
<evidence type="ECO:0000256" key="5">
    <source>
        <dbReference type="ARBA" id="ARBA00022525"/>
    </source>
</evidence>
<dbReference type="InterPro" id="IPR008427">
    <property type="entry name" value="Extracellular_membr_CFEM_dom"/>
</dbReference>
<comment type="caution">
    <text evidence="19">The sequence shown here is derived from an EMBL/GenBank/DDBJ whole genome shotgun (WGS) entry which is preliminary data.</text>
</comment>
<evidence type="ECO:0000259" key="18">
    <source>
        <dbReference type="PROSITE" id="PS52012"/>
    </source>
</evidence>
<keyword evidence="13" id="KW-0325">Glycoprotein</keyword>
<proteinExistence type="inferred from homology"/>